<accession>A0A4Z1HGM8</accession>
<keyword evidence="2" id="KW-1185">Reference proteome</keyword>
<protein>
    <submittedName>
        <fullName evidence="1">Uncharacterized protein</fullName>
    </submittedName>
</protein>
<dbReference type="EMBL" id="PQXN01000568">
    <property type="protein sequence ID" value="TGO44217.1"/>
    <property type="molecule type" value="Genomic_DNA"/>
</dbReference>
<dbReference type="OrthoDB" id="10638840at2759"/>
<name>A0A4Z1HGM8_9HELO</name>
<evidence type="ECO:0000313" key="2">
    <source>
        <dbReference type="Proteomes" id="UP000297527"/>
    </source>
</evidence>
<dbReference type="AlphaFoldDB" id="A0A4Z1HGM8"/>
<evidence type="ECO:0000313" key="1">
    <source>
        <dbReference type="EMBL" id="TGO44217.1"/>
    </source>
</evidence>
<proteinExistence type="predicted"/>
<gene>
    <name evidence="1" type="ORF">BCON_0570g00030</name>
</gene>
<comment type="caution">
    <text evidence="1">The sequence shown here is derived from an EMBL/GenBank/DDBJ whole genome shotgun (WGS) entry which is preliminary data.</text>
</comment>
<organism evidence="1 2">
    <name type="scientific">Botryotinia convoluta</name>
    <dbReference type="NCBI Taxonomy" id="54673"/>
    <lineage>
        <taxon>Eukaryota</taxon>
        <taxon>Fungi</taxon>
        <taxon>Dikarya</taxon>
        <taxon>Ascomycota</taxon>
        <taxon>Pezizomycotina</taxon>
        <taxon>Leotiomycetes</taxon>
        <taxon>Helotiales</taxon>
        <taxon>Sclerotiniaceae</taxon>
        <taxon>Botryotinia</taxon>
    </lineage>
</organism>
<dbReference type="Proteomes" id="UP000297527">
    <property type="component" value="Unassembled WGS sequence"/>
</dbReference>
<sequence length="67" mass="7695">MSQALKRIGARSTWQNESDHALGHPWIELRATNAVKEFLQDKLWTSDLGKGTQLMAWVKLSHAKRHN</sequence>
<reference evidence="1 2" key="1">
    <citation type="submission" date="2017-12" db="EMBL/GenBank/DDBJ databases">
        <title>Comparative genomics of Botrytis spp.</title>
        <authorList>
            <person name="Valero-Jimenez C.A."/>
            <person name="Tapia P."/>
            <person name="Veloso J."/>
            <person name="Silva-Moreno E."/>
            <person name="Staats M."/>
            <person name="Valdes J.H."/>
            <person name="Van Kan J.A.L."/>
        </authorList>
    </citation>
    <scope>NUCLEOTIDE SEQUENCE [LARGE SCALE GENOMIC DNA]</scope>
    <source>
        <strain evidence="1 2">MUCL11595</strain>
    </source>
</reference>